<gene>
    <name evidence="1" type="ORF">V6N11_055959</name>
</gene>
<keyword evidence="2" id="KW-1185">Reference proteome</keyword>
<proteinExistence type="predicted"/>
<organism evidence="1 2">
    <name type="scientific">Hibiscus sabdariffa</name>
    <name type="common">roselle</name>
    <dbReference type="NCBI Taxonomy" id="183260"/>
    <lineage>
        <taxon>Eukaryota</taxon>
        <taxon>Viridiplantae</taxon>
        <taxon>Streptophyta</taxon>
        <taxon>Embryophyta</taxon>
        <taxon>Tracheophyta</taxon>
        <taxon>Spermatophyta</taxon>
        <taxon>Magnoliopsida</taxon>
        <taxon>eudicotyledons</taxon>
        <taxon>Gunneridae</taxon>
        <taxon>Pentapetalae</taxon>
        <taxon>rosids</taxon>
        <taxon>malvids</taxon>
        <taxon>Malvales</taxon>
        <taxon>Malvaceae</taxon>
        <taxon>Malvoideae</taxon>
        <taxon>Hibiscus</taxon>
    </lineage>
</organism>
<name>A0ABR2T2F3_9ROSI</name>
<protein>
    <recommendedName>
        <fullName evidence="3">SWIM-type domain-containing protein</fullName>
    </recommendedName>
</protein>
<reference evidence="1 2" key="1">
    <citation type="journal article" date="2024" name="G3 (Bethesda)">
        <title>Genome assembly of Hibiscus sabdariffa L. provides insights into metabolisms of medicinal natural products.</title>
        <authorList>
            <person name="Kim T."/>
        </authorList>
    </citation>
    <scope>NUCLEOTIDE SEQUENCE [LARGE SCALE GENOMIC DNA]</scope>
    <source>
        <strain evidence="1">TK-2024</strain>
        <tissue evidence="1">Old leaves</tissue>
    </source>
</reference>
<evidence type="ECO:0000313" key="1">
    <source>
        <dbReference type="EMBL" id="KAK9031666.1"/>
    </source>
</evidence>
<dbReference type="Proteomes" id="UP001396334">
    <property type="component" value="Unassembled WGS sequence"/>
</dbReference>
<accession>A0ABR2T2F3</accession>
<sequence>MMVGHMGELTLSSSTIAISLFDVTGFSFLVQNFTCSPLDTFLSSYITSPQHISAFTLQNVLRHPSSTPPSPGRQTLLGSSTQMAKATFAGINDRHRSSCTENRITRDDSGVKGLMIKRCLCLPTKHPGSFRCRHHIAVYAWGARFAAKK</sequence>
<comment type="caution">
    <text evidence="1">The sequence shown here is derived from an EMBL/GenBank/DDBJ whole genome shotgun (WGS) entry which is preliminary data.</text>
</comment>
<evidence type="ECO:0008006" key="3">
    <source>
        <dbReference type="Google" id="ProtNLM"/>
    </source>
</evidence>
<dbReference type="EMBL" id="JBBPBN010000009">
    <property type="protein sequence ID" value="KAK9031666.1"/>
    <property type="molecule type" value="Genomic_DNA"/>
</dbReference>
<evidence type="ECO:0000313" key="2">
    <source>
        <dbReference type="Proteomes" id="UP001396334"/>
    </source>
</evidence>